<feature type="disulfide bond" evidence="6">
    <location>
        <begin position="86"/>
        <end position="91"/>
    </location>
</feature>
<evidence type="ECO:0000256" key="5">
    <source>
        <dbReference type="PIRSR" id="PIRSR009103-1"/>
    </source>
</evidence>
<feature type="signal peptide" evidence="7">
    <location>
        <begin position="1"/>
        <end position="26"/>
    </location>
</feature>
<organism evidence="8 9">
    <name type="scientific">Photobacterium damsela subsp. piscicida</name>
    <name type="common">Pasteurella piscicida</name>
    <dbReference type="NCBI Taxonomy" id="38294"/>
    <lineage>
        <taxon>Bacteria</taxon>
        <taxon>Pseudomonadati</taxon>
        <taxon>Pseudomonadota</taxon>
        <taxon>Gammaproteobacteria</taxon>
        <taxon>Vibrionales</taxon>
        <taxon>Vibrionaceae</taxon>
        <taxon>Photobacterium</taxon>
    </lineage>
</organism>
<dbReference type="SUPFAM" id="SSF89872">
    <property type="entry name" value="Inhibitor of vertebrate lysozyme, Ivy"/>
    <property type="match status" value="1"/>
</dbReference>
<evidence type="ECO:0000256" key="2">
    <source>
        <dbReference type="ARBA" id="ARBA00009724"/>
    </source>
</evidence>
<proteinExistence type="inferred from homology"/>
<feature type="chain" id="PRO_5041966274" evidence="7">
    <location>
        <begin position="27"/>
        <end position="154"/>
    </location>
</feature>
<comment type="similarity">
    <text evidence="2">Belongs to the ivy family.</text>
</comment>
<accession>A0AAD1FR55</accession>
<dbReference type="Proteomes" id="UP000218676">
    <property type="component" value="Plasmid p91-197-2"/>
</dbReference>
<dbReference type="RefSeq" id="WP_231965294.1">
    <property type="nucleotide sequence ID" value="NZ_AP018048.1"/>
</dbReference>
<evidence type="ECO:0000256" key="1">
    <source>
        <dbReference type="ARBA" id="ARBA00004418"/>
    </source>
</evidence>
<dbReference type="EMBL" id="AP018048">
    <property type="protein sequence ID" value="BAX56137.1"/>
    <property type="molecule type" value="Genomic_DNA"/>
</dbReference>
<keyword evidence="6" id="KW-1015">Disulfide bond</keyword>
<evidence type="ECO:0000313" key="8">
    <source>
        <dbReference type="EMBL" id="BAX56137.1"/>
    </source>
</evidence>
<evidence type="ECO:0000256" key="4">
    <source>
        <dbReference type="ARBA" id="ARBA00022764"/>
    </source>
</evidence>
<geneLocation type="plasmid" evidence="8 9">
    <name>p91-197-2</name>
</geneLocation>
<dbReference type="Pfam" id="PF08816">
    <property type="entry name" value="Ivy"/>
    <property type="match status" value="1"/>
</dbReference>
<keyword evidence="3 7" id="KW-0732">Signal</keyword>
<dbReference type="InterPro" id="IPR036501">
    <property type="entry name" value="Inhibitor_vert_lysozyme_sf"/>
</dbReference>
<name>A0AAD1FR55_PHODP</name>
<reference evidence="9" key="1">
    <citation type="submission" date="2017-05" db="EMBL/GenBank/DDBJ databases">
        <title>Whole genome sequence of fish pathogenic bacteria, Photobacterium damselae subsp. piscicida, strain 91-197, isolated from hybrid striped bass (Morone sp.) in USA.</title>
        <authorList>
            <person name="Teru Y."/>
            <person name="Hikima J."/>
            <person name="Kono T."/>
            <person name="Sakai M."/>
            <person name="Takano T."/>
            <person name="Hawke J.P."/>
            <person name="Takeyama H."/>
            <person name="Aoki T."/>
        </authorList>
    </citation>
    <scope>NUCLEOTIDE SEQUENCE [LARGE SCALE GENOMIC DNA]</scope>
    <source>
        <strain evidence="9">91-197</strain>
        <plasmid evidence="9">p91-197-2</plasmid>
    </source>
</reference>
<evidence type="ECO:0000256" key="6">
    <source>
        <dbReference type="PIRSR" id="PIRSR009103-2"/>
    </source>
</evidence>
<dbReference type="InterPro" id="IPR014453">
    <property type="entry name" value="Inhibitor_vertebrate_lysozyme"/>
</dbReference>
<keyword evidence="4" id="KW-0574">Periplasm</keyword>
<feature type="site" description="Important for lysozyme inhibition" evidence="5">
    <location>
        <position position="89"/>
    </location>
</feature>
<gene>
    <name evidence="8" type="ORF">PDPUS_4_00009</name>
</gene>
<evidence type="ECO:0000256" key="3">
    <source>
        <dbReference type="ARBA" id="ARBA00022729"/>
    </source>
</evidence>
<evidence type="ECO:0000256" key="7">
    <source>
        <dbReference type="SAM" id="SignalP"/>
    </source>
</evidence>
<comment type="subcellular location">
    <subcellularLocation>
        <location evidence="1">Periplasm</location>
    </subcellularLocation>
</comment>
<dbReference type="PROSITE" id="PS51257">
    <property type="entry name" value="PROKAR_LIPOPROTEIN"/>
    <property type="match status" value="1"/>
</dbReference>
<dbReference type="AlphaFoldDB" id="A0AAD1FR55"/>
<dbReference type="PIRSF" id="PIRSF009103">
    <property type="entry name" value="Ivy"/>
    <property type="match status" value="1"/>
</dbReference>
<dbReference type="SMR" id="A0AAD1FR55"/>
<sequence>MKMKMKMKKILLVGSLALLLTACNNGSSEQATQKTAPVVTSIQSSTVIPDVSKDPLPEWIKQENKVTAPIGDKVIGGKSFTATDYCKPHDCGNNFMITLSNQDKKDVSLVVSVKDTDGAITEPSKYATYWFIGNPDQSMKEALVKTLQQNPNWK</sequence>
<keyword evidence="8" id="KW-0614">Plasmid</keyword>
<dbReference type="Gene3D" id="3.40.1420.10">
    <property type="entry name" value="Inhibitor of vertebrate lysozyme"/>
    <property type="match status" value="1"/>
</dbReference>
<evidence type="ECO:0000313" key="9">
    <source>
        <dbReference type="Proteomes" id="UP000218676"/>
    </source>
</evidence>
<protein>
    <submittedName>
        <fullName evidence="8">Inhibitor of vertebrate lysozyme</fullName>
    </submittedName>
</protein>
<dbReference type="GO" id="GO:0042597">
    <property type="term" value="C:periplasmic space"/>
    <property type="evidence" value="ECO:0007669"/>
    <property type="project" value="UniProtKB-SubCell"/>
</dbReference>